<gene>
    <name evidence="2" type="ORF">GJ699_06370</name>
</gene>
<dbReference type="GO" id="GO:0016757">
    <property type="term" value="F:glycosyltransferase activity"/>
    <property type="evidence" value="ECO:0007669"/>
    <property type="project" value="UniProtKB-ARBA"/>
</dbReference>
<reference evidence="2 3" key="1">
    <citation type="submission" date="2019-11" db="EMBL/GenBank/DDBJ databases">
        <title>Novel species isolated from a subtropical stream in China.</title>
        <authorList>
            <person name="Lu H."/>
        </authorList>
    </citation>
    <scope>NUCLEOTIDE SEQUENCE [LARGE SCALE GENOMIC DNA]</scope>
    <source>
        <strain evidence="2 3">FT80W</strain>
    </source>
</reference>
<name>A0A6I2KVQ7_9BURK</name>
<organism evidence="2 3">
    <name type="scientific">Duganella guangzhouensis</name>
    <dbReference type="NCBI Taxonomy" id="2666084"/>
    <lineage>
        <taxon>Bacteria</taxon>
        <taxon>Pseudomonadati</taxon>
        <taxon>Pseudomonadota</taxon>
        <taxon>Betaproteobacteria</taxon>
        <taxon>Burkholderiales</taxon>
        <taxon>Oxalobacteraceae</taxon>
        <taxon>Telluria group</taxon>
        <taxon>Duganella</taxon>
    </lineage>
</organism>
<dbReference type="PANTHER" id="PTHR21015:SF22">
    <property type="entry name" value="GLYCOSYLTRANSFERASE"/>
    <property type="match status" value="1"/>
</dbReference>
<dbReference type="AlphaFoldDB" id="A0A6I2KVQ7"/>
<comment type="caution">
    <text evidence="2">The sequence shown here is derived from an EMBL/GenBank/DDBJ whole genome shotgun (WGS) entry which is preliminary data.</text>
</comment>
<dbReference type="Gene3D" id="3.40.50.2000">
    <property type="entry name" value="Glycogen Phosphorylase B"/>
    <property type="match status" value="2"/>
</dbReference>
<protein>
    <recommendedName>
        <fullName evidence="1">Erythromycin biosynthesis protein CIII-like C-terminal domain-containing protein</fullName>
    </recommendedName>
</protein>
<proteinExistence type="predicted"/>
<keyword evidence="3" id="KW-1185">Reference proteome</keyword>
<evidence type="ECO:0000259" key="1">
    <source>
        <dbReference type="Pfam" id="PF06722"/>
    </source>
</evidence>
<dbReference type="Pfam" id="PF06722">
    <property type="entry name" value="EryCIII-like_C"/>
    <property type="match status" value="1"/>
</dbReference>
<accession>A0A6I2KVQ7</accession>
<evidence type="ECO:0000313" key="3">
    <source>
        <dbReference type="Proteomes" id="UP000433309"/>
    </source>
</evidence>
<dbReference type="SUPFAM" id="SSF53756">
    <property type="entry name" value="UDP-Glycosyltransferase/glycogen phosphorylase"/>
    <property type="match status" value="1"/>
</dbReference>
<dbReference type="RefSeq" id="WP_154374272.1">
    <property type="nucleotide sequence ID" value="NZ_WKJK01000003.1"/>
</dbReference>
<sequence length="392" mass="41293">MAHIHLCWELGGGLGHAGRLKMLAQALLARGHRVSLGLRDLVATHALLADLDVPKLQAPVWLHSAAGLPPAANLAEVLFHCGYLEPAALRGMVAGWRALFTLLQPDLVVGDFAPTALLAARAMGLRSAAIGNGFSMPPPARPLPAFRDAPAARLAASEQRMLATANVMLNGATPYRHAANVFQGDLSLLCSWPELDYYRRATDGAQWLGPSFVSGGGIAPCWPAGEGARVYAYLKASHPAHGALLRALADEGCRVLAYIPEVAAGAAPPLISEQILYAEAPLDLSLTLAQADLCVCHAGEGTLAQSLLAGVPLLMLPTHAEQLLTARSVASSGAGYNAAPLAPDADWRAIVRQLLADDAYRAAARAFATRHASFSQRQMNETMAKQLECLLA</sequence>
<dbReference type="InterPro" id="IPR010610">
    <property type="entry name" value="EryCIII-like_C"/>
</dbReference>
<feature type="domain" description="Erythromycin biosynthesis protein CIII-like C-terminal" evidence="1">
    <location>
        <begin position="285"/>
        <end position="373"/>
    </location>
</feature>
<dbReference type="Proteomes" id="UP000433309">
    <property type="component" value="Unassembled WGS sequence"/>
</dbReference>
<dbReference type="PANTHER" id="PTHR21015">
    <property type="entry name" value="UDP-N-ACETYLGLUCOSAMINE--N-ACETYLMURAMYL-(PENTAPEPTIDE) PYROPHOSPHORYL-UNDECAPRENOL N-ACETYLGLUCOSAMINE TRANSFERASE 1"/>
    <property type="match status" value="1"/>
</dbReference>
<evidence type="ECO:0000313" key="2">
    <source>
        <dbReference type="EMBL" id="MRW89602.1"/>
    </source>
</evidence>
<dbReference type="EMBL" id="WKJK01000003">
    <property type="protein sequence ID" value="MRW89602.1"/>
    <property type="molecule type" value="Genomic_DNA"/>
</dbReference>